<keyword evidence="1 4" id="KW-0808">Transferase</keyword>
<dbReference type="PANTHER" id="PTHR43877:SF1">
    <property type="entry name" value="ACETYLTRANSFERASE"/>
    <property type="match status" value="1"/>
</dbReference>
<dbReference type="Pfam" id="PF00583">
    <property type="entry name" value="Acetyltransf_1"/>
    <property type="match status" value="1"/>
</dbReference>
<dbReference type="AlphaFoldDB" id="A0A511YXI0"/>
<dbReference type="InterPro" id="IPR050832">
    <property type="entry name" value="Bact_Acetyltransf"/>
</dbReference>
<dbReference type="CDD" id="cd04301">
    <property type="entry name" value="NAT_SF"/>
    <property type="match status" value="1"/>
</dbReference>
<dbReference type="Gene3D" id="3.40.630.30">
    <property type="match status" value="1"/>
</dbReference>
<organism evidence="4 5">
    <name type="scientific">Actinotalea fermentans</name>
    <dbReference type="NCBI Taxonomy" id="43671"/>
    <lineage>
        <taxon>Bacteria</taxon>
        <taxon>Bacillati</taxon>
        <taxon>Actinomycetota</taxon>
        <taxon>Actinomycetes</taxon>
        <taxon>Micrococcales</taxon>
        <taxon>Cellulomonadaceae</taxon>
        <taxon>Actinotalea</taxon>
    </lineage>
</organism>
<dbReference type="InterPro" id="IPR016181">
    <property type="entry name" value="Acyl_CoA_acyltransferase"/>
</dbReference>
<proteinExistence type="predicted"/>
<comment type="caution">
    <text evidence="4">The sequence shown here is derived from an EMBL/GenBank/DDBJ whole genome shotgun (WGS) entry which is preliminary data.</text>
</comment>
<keyword evidence="2" id="KW-0012">Acyltransferase</keyword>
<dbReference type="RefSeq" id="WP_034247580.1">
    <property type="nucleotide sequence ID" value="NZ_BJYK01000004.1"/>
</dbReference>
<dbReference type="Proteomes" id="UP000321484">
    <property type="component" value="Unassembled WGS sequence"/>
</dbReference>
<evidence type="ECO:0000256" key="1">
    <source>
        <dbReference type="ARBA" id="ARBA00022679"/>
    </source>
</evidence>
<protein>
    <submittedName>
        <fullName evidence="4">N-acetyltransferase</fullName>
    </submittedName>
</protein>
<dbReference type="GO" id="GO:0016747">
    <property type="term" value="F:acyltransferase activity, transferring groups other than amino-acyl groups"/>
    <property type="evidence" value="ECO:0007669"/>
    <property type="project" value="InterPro"/>
</dbReference>
<evidence type="ECO:0000259" key="3">
    <source>
        <dbReference type="PROSITE" id="PS51186"/>
    </source>
</evidence>
<dbReference type="OrthoDB" id="5243635at2"/>
<dbReference type="InterPro" id="IPR000182">
    <property type="entry name" value="GNAT_dom"/>
</dbReference>
<accession>A0A511YXI0</accession>
<dbReference type="SUPFAM" id="SSF55729">
    <property type="entry name" value="Acyl-CoA N-acyltransferases (Nat)"/>
    <property type="match status" value="1"/>
</dbReference>
<reference evidence="4 5" key="1">
    <citation type="submission" date="2019-07" db="EMBL/GenBank/DDBJ databases">
        <title>Whole genome shotgun sequence of Actinotalea fermentans NBRC 105374.</title>
        <authorList>
            <person name="Hosoyama A."/>
            <person name="Uohara A."/>
            <person name="Ohji S."/>
            <person name="Ichikawa N."/>
        </authorList>
    </citation>
    <scope>NUCLEOTIDE SEQUENCE [LARGE SCALE GENOMIC DNA]</scope>
    <source>
        <strain evidence="4 5">NBRC 105374</strain>
    </source>
</reference>
<evidence type="ECO:0000313" key="5">
    <source>
        <dbReference type="Proteomes" id="UP000321484"/>
    </source>
</evidence>
<keyword evidence="5" id="KW-1185">Reference proteome</keyword>
<name>A0A511YXI0_9CELL</name>
<gene>
    <name evidence="4" type="ORF">AFE02nite_16420</name>
</gene>
<evidence type="ECO:0000256" key="2">
    <source>
        <dbReference type="ARBA" id="ARBA00023315"/>
    </source>
</evidence>
<sequence length="169" mass="18740">MDQPTAAASAPILRPARDDDALEIARIWLVGWHDGHDGHVPPELVAHRPPESFPPRVRERIPATWVADRDGEVQGFVTVHDDEVEQLFVDRAARGSGVARALLRRGEELVAAAGHEVAWLAVVAGNARARAFYEREGWVDRGPFPYQAQTSSGEVTVPTHRYERNLATR</sequence>
<dbReference type="PANTHER" id="PTHR43877">
    <property type="entry name" value="AMINOALKYLPHOSPHONATE N-ACETYLTRANSFERASE-RELATED-RELATED"/>
    <property type="match status" value="1"/>
</dbReference>
<feature type="domain" description="N-acetyltransferase" evidence="3">
    <location>
        <begin position="11"/>
        <end position="168"/>
    </location>
</feature>
<evidence type="ECO:0000313" key="4">
    <source>
        <dbReference type="EMBL" id="GEN79908.1"/>
    </source>
</evidence>
<dbReference type="EMBL" id="BJYK01000004">
    <property type="protein sequence ID" value="GEN79908.1"/>
    <property type="molecule type" value="Genomic_DNA"/>
</dbReference>
<dbReference type="PROSITE" id="PS51186">
    <property type="entry name" value="GNAT"/>
    <property type="match status" value="1"/>
</dbReference>